<dbReference type="Pfam" id="PF01782">
    <property type="entry name" value="RimM"/>
    <property type="match status" value="1"/>
</dbReference>
<dbReference type="Gene3D" id="2.40.30.60">
    <property type="entry name" value="RimM"/>
    <property type="match status" value="1"/>
</dbReference>
<sequence length="179" mass="19346">MYKKLKTIARVVKTHGKKGEVVTVSVNGLPSLMRENLMVCLVPPALKGNRWHRVAEVQDGPRGQLVTFFDVSTISDAEELVGKSILVLEDDLPEDLALHDPNVLLGSHVVDEQMGELGVIAEVMVGPANDVWSIQGPYGEVLIPVVPEVVQGTTGDGEAFLVRVPEGTLPTRSSEESDE</sequence>
<organism evidence="4 5">
    <name type="scientific">Candidatus Coprovicinus avistercoris</name>
    <dbReference type="NCBI Taxonomy" id="2840754"/>
    <lineage>
        <taxon>Bacteria</taxon>
        <taxon>Bacillati</taxon>
        <taxon>Actinomycetota</taxon>
        <taxon>Coriobacteriia</taxon>
        <taxon>Coriobacteriales</taxon>
        <taxon>Coriobacteriaceae</taxon>
        <taxon>Coriobacteriaceae incertae sedis</taxon>
        <taxon>Candidatus Coprovicinus</taxon>
    </lineage>
</organism>
<dbReference type="Pfam" id="PF24986">
    <property type="entry name" value="PRC_RimM"/>
    <property type="match status" value="1"/>
</dbReference>
<dbReference type="InterPro" id="IPR056792">
    <property type="entry name" value="PRC_RimM"/>
</dbReference>
<comment type="subunit">
    <text evidence="1">Binds ribosomal protein uS19.</text>
</comment>
<name>A0A9D1HWB8_9ACTN</name>
<keyword evidence="1" id="KW-0698">rRNA processing</keyword>
<reference evidence="4" key="2">
    <citation type="journal article" date="2021" name="PeerJ">
        <title>Extensive microbial diversity within the chicken gut microbiome revealed by metagenomics and culture.</title>
        <authorList>
            <person name="Gilroy R."/>
            <person name="Ravi A."/>
            <person name="Getino M."/>
            <person name="Pursley I."/>
            <person name="Horton D.L."/>
            <person name="Alikhan N.F."/>
            <person name="Baker D."/>
            <person name="Gharbi K."/>
            <person name="Hall N."/>
            <person name="Watson M."/>
            <person name="Adriaenssens E.M."/>
            <person name="Foster-Nyarko E."/>
            <person name="Jarju S."/>
            <person name="Secka A."/>
            <person name="Antonio M."/>
            <person name="Oren A."/>
            <person name="Chaudhuri R.R."/>
            <person name="La Ragione R."/>
            <person name="Hildebrand F."/>
            <person name="Pallen M.J."/>
        </authorList>
    </citation>
    <scope>NUCLEOTIDE SEQUENCE</scope>
    <source>
        <strain evidence="4">ChiHjej12B11-29160</strain>
    </source>
</reference>
<accession>A0A9D1HWB8</accession>
<feature type="domain" description="Ribosome maturation factor RimM PRC barrel" evidence="3">
    <location>
        <begin position="104"/>
        <end position="165"/>
    </location>
</feature>
<dbReference type="Proteomes" id="UP000824078">
    <property type="component" value="Unassembled WGS sequence"/>
</dbReference>
<dbReference type="EMBL" id="DVMQ01000007">
    <property type="protein sequence ID" value="HIU23773.1"/>
    <property type="molecule type" value="Genomic_DNA"/>
</dbReference>
<feature type="domain" description="RimM N-terminal" evidence="2">
    <location>
        <begin position="8"/>
        <end position="90"/>
    </location>
</feature>
<dbReference type="SUPFAM" id="SSF50447">
    <property type="entry name" value="Translation proteins"/>
    <property type="match status" value="1"/>
</dbReference>
<comment type="function">
    <text evidence="1">An accessory protein needed during the final step in the assembly of 30S ribosomal subunit, possibly for assembly of the head region. Essential for efficient processing of 16S rRNA. May be needed both before and after RbfA during the maturation of 16S rRNA. It has affinity for free ribosomal 30S subunits but not for 70S ribosomes.</text>
</comment>
<evidence type="ECO:0000259" key="3">
    <source>
        <dbReference type="Pfam" id="PF24986"/>
    </source>
</evidence>
<protein>
    <recommendedName>
        <fullName evidence="1">Ribosome maturation factor RimM</fullName>
    </recommendedName>
</protein>
<dbReference type="InterPro" id="IPR011033">
    <property type="entry name" value="PRC_barrel-like_sf"/>
</dbReference>
<dbReference type="InterPro" id="IPR002676">
    <property type="entry name" value="RimM_N"/>
</dbReference>
<evidence type="ECO:0000256" key="1">
    <source>
        <dbReference type="HAMAP-Rule" id="MF_00014"/>
    </source>
</evidence>
<dbReference type="Gene3D" id="2.30.30.240">
    <property type="entry name" value="PRC-barrel domain"/>
    <property type="match status" value="1"/>
</dbReference>
<comment type="similarity">
    <text evidence="1">Belongs to the RimM family.</text>
</comment>
<dbReference type="GO" id="GO:0005840">
    <property type="term" value="C:ribosome"/>
    <property type="evidence" value="ECO:0007669"/>
    <property type="project" value="InterPro"/>
</dbReference>
<evidence type="ECO:0000313" key="5">
    <source>
        <dbReference type="Proteomes" id="UP000824078"/>
    </source>
</evidence>
<dbReference type="GO" id="GO:0005737">
    <property type="term" value="C:cytoplasm"/>
    <property type="evidence" value="ECO:0007669"/>
    <property type="project" value="UniProtKB-SubCell"/>
</dbReference>
<dbReference type="SUPFAM" id="SSF50346">
    <property type="entry name" value="PRC-barrel domain"/>
    <property type="match status" value="1"/>
</dbReference>
<dbReference type="GO" id="GO:0006364">
    <property type="term" value="P:rRNA processing"/>
    <property type="evidence" value="ECO:0007669"/>
    <property type="project" value="UniProtKB-UniRule"/>
</dbReference>
<dbReference type="InterPro" id="IPR009000">
    <property type="entry name" value="Transl_B-barrel_sf"/>
</dbReference>
<keyword evidence="1" id="KW-0690">Ribosome biogenesis</keyword>
<comment type="subcellular location">
    <subcellularLocation>
        <location evidence="1">Cytoplasm</location>
    </subcellularLocation>
</comment>
<dbReference type="HAMAP" id="MF_00014">
    <property type="entry name" value="Ribosome_mat_RimM"/>
    <property type="match status" value="1"/>
</dbReference>
<evidence type="ECO:0000313" key="4">
    <source>
        <dbReference type="EMBL" id="HIU23773.1"/>
    </source>
</evidence>
<comment type="caution">
    <text evidence="4">The sequence shown here is derived from an EMBL/GenBank/DDBJ whole genome shotgun (WGS) entry which is preliminary data.</text>
</comment>
<comment type="domain">
    <text evidence="1">The PRC barrel domain binds ribosomal protein uS19.</text>
</comment>
<reference evidence="4" key="1">
    <citation type="submission" date="2020-10" db="EMBL/GenBank/DDBJ databases">
        <authorList>
            <person name="Gilroy R."/>
        </authorList>
    </citation>
    <scope>NUCLEOTIDE SEQUENCE</scope>
    <source>
        <strain evidence="4">ChiHjej12B11-29160</strain>
    </source>
</reference>
<dbReference type="InterPro" id="IPR011961">
    <property type="entry name" value="RimM"/>
</dbReference>
<gene>
    <name evidence="1" type="primary">rimM</name>
    <name evidence="4" type="ORF">IAD17_02465</name>
</gene>
<dbReference type="GO" id="GO:0042274">
    <property type="term" value="P:ribosomal small subunit biogenesis"/>
    <property type="evidence" value="ECO:0007669"/>
    <property type="project" value="UniProtKB-UniRule"/>
</dbReference>
<proteinExistence type="inferred from homology"/>
<keyword evidence="1" id="KW-0963">Cytoplasm</keyword>
<dbReference type="GO" id="GO:0043022">
    <property type="term" value="F:ribosome binding"/>
    <property type="evidence" value="ECO:0007669"/>
    <property type="project" value="InterPro"/>
</dbReference>
<evidence type="ECO:0000259" key="2">
    <source>
        <dbReference type="Pfam" id="PF01782"/>
    </source>
</evidence>
<keyword evidence="1" id="KW-0143">Chaperone</keyword>
<dbReference type="AlphaFoldDB" id="A0A9D1HWB8"/>
<dbReference type="InterPro" id="IPR036976">
    <property type="entry name" value="RimM_N_sf"/>
</dbReference>